<dbReference type="GO" id="GO:0022857">
    <property type="term" value="F:transmembrane transporter activity"/>
    <property type="evidence" value="ECO:0007669"/>
    <property type="project" value="InterPro"/>
</dbReference>
<reference evidence="7" key="1">
    <citation type="submission" date="2021-01" db="EMBL/GenBank/DDBJ databases">
        <title>Whole genome shotgun sequence of Catellatospora methionotrophica NBRC 14553.</title>
        <authorList>
            <person name="Komaki H."/>
            <person name="Tamura T."/>
        </authorList>
    </citation>
    <scope>NUCLEOTIDE SEQUENCE</scope>
    <source>
        <strain evidence="7">NBRC 14553</strain>
    </source>
</reference>
<dbReference type="AlphaFoldDB" id="A0A8J3PGZ8"/>
<evidence type="ECO:0000313" key="8">
    <source>
        <dbReference type="Proteomes" id="UP000660339"/>
    </source>
</evidence>
<feature type="transmembrane region" description="Helical" evidence="5">
    <location>
        <begin position="182"/>
        <end position="203"/>
    </location>
</feature>
<dbReference type="GO" id="GO:0005886">
    <property type="term" value="C:plasma membrane"/>
    <property type="evidence" value="ECO:0007669"/>
    <property type="project" value="UniProtKB-SubCell"/>
</dbReference>
<feature type="transmembrane region" description="Helical" evidence="5">
    <location>
        <begin position="333"/>
        <end position="351"/>
    </location>
</feature>
<evidence type="ECO:0000256" key="5">
    <source>
        <dbReference type="SAM" id="Phobius"/>
    </source>
</evidence>
<organism evidence="7 8">
    <name type="scientific">Catellatospora methionotrophica</name>
    <dbReference type="NCBI Taxonomy" id="121620"/>
    <lineage>
        <taxon>Bacteria</taxon>
        <taxon>Bacillati</taxon>
        <taxon>Actinomycetota</taxon>
        <taxon>Actinomycetes</taxon>
        <taxon>Micromonosporales</taxon>
        <taxon>Micromonosporaceae</taxon>
        <taxon>Catellatospora</taxon>
    </lineage>
</organism>
<comment type="caution">
    <text evidence="7">The sequence shown here is derived from an EMBL/GenBank/DDBJ whole genome shotgun (WGS) entry which is preliminary data.</text>
</comment>
<dbReference type="EMBL" id="BONJ01000030">
    <property type="protein sequence ID" value="GIG17311.1"/>
    <property type="molecule type" value="Genomic_DNA"/>
</dbReference>
<dbReference type="InterPro" id="IPR020846">
    <property type="entry name" value="MFS_dom"/>
</dbReference>
<feature type="transmembrane region" description="Helical" evidence="5">
    <location>
        <begin position="269"/>
        <end position="292"/>
    </location>
</feature>
<protein>
    <submittedName>
        <fullName evidence="7">MFS transporter</fullName>
    </submittedName>
</protein>
<dbReference type="SUPFAM" id="SSF103473">
    <property type="entry name" value="MFS general substrate transporter"/>
    <property type="match status" value="1"/>
</dbReference>
<keyword evidence="4 5" id="KW-0472">Membrane</keyword>
<accession>A0A8J3PGZ8</accession>
<evidence type="ECO:0000256" key="4">
    <source>
        <dbReference type="ARBA" id="ARBA00023136"/>
    </source>
</evidence>
<keyword evidence="2 5" id="KW-0812">Transmembrane</keyword>
<sequence length="376" mass="37939">MFFALAQASGSLSVAGLVTAAVNLGVVMLGPMRARVVDRLGRRVLPAFALAYAACGAGLLLCAYARAPLGVVMAAGAMMGACPPPLGAAMRTAWSEIAPQGAMRTRAYSLDAVVEEVIFTAGPLAASLAIALVDPLAAVGAGFTLMIVGAAAFGSGPATRARTSAGQAGRQPRARVLRIPRFWTLLLTLAGVFCALGLLDIAVPVTAAHAGSPEAAGYLLAALSASSAAGGLLFGRRRWARPWHVLLSYVPAILAVLIALMSLTSTLWLLAVGLALTGLVLAPSLIMGYLIADELAPDEGRTEASAWLNTASNAGATVGMAVGGLLAEGPTTALLFVAASLVLLATALGPGRALSRGQTTVLAATQYLPGNVGPHQ</sequence>
<keyword evidence="8" id="KW-1185">Reference proteome</keyword>
<comment type="subcellular location">
    <subcellularLocation>
        <location evidence="1">Cell membrane</location>
        <topology evidence="1">Multi-pass membrane protein</topology>
    </subcellularLocation>
</comment>
<dbReference type="PROSITE" id="PS50850">
    <property type="entry name" value="MFS"/>
    <property type="match status" value="1"/>
</dbReference>
<dbReference type="InterPro" id="IPR036259">
    <property type="entry name" value="MFS_trans_sf"/>
</dbReference>
<evidence type="ECO:0000313" key="7">
    <source>
        <dbReference type="EMBL" id="GIG17311.1"/>
    </source>
</evidence>
<dbReference type="PANTHER" id="PTHR23542">
    <property type="match status" value="1"/>
</dbReference>
<feature type="transmembrane region" description="Helical" evidence="5">
    <location>
        <begin position="215"/>
        <end position="234"/>
    </location>
</feature>
<gene>
    <name evidence="7" type="ORF">Cme02nite_56430</name>
</gene>
<keyword evidence="3 5" id="KW-1133">Transmembrane helix</keyword>
<name>A0A8J3PGZ8_9ACTN</name>
<feature type="transmembrane region" description="Helical" evidence="5">
    <location>
        <begin position="44"/>
        <end position="65"/>
    </location>
</feature>
<feature type="transmembrane region" description="Helical" evidence="5">
    <location>
        <begin position="246"/>
        <end position="263"/>
    </location>
</feature>
<feature type="transmembrane region" description="Helical" evidence="5">
    <location>
        <begin position="304"/>
        <end position="327"/>
    </location>
</feature>
<evidence type="ECO:0000256" key="1">
    <source>
        <dbReference type="ARBA" id="ARBA00004651"/>
    </source>
</evidence>
<proteinExistence type="predicted"/>
<feature type="domain" description="Major facilitator superfamily (MFS) profile" evidence="6">
    <location>
        <begin position="130"/>
        <end position="376"/>
    </location>
</feature>
<dbReference type="PANTHER" id="PTHR23542:SF1">
    <property type="entry name" value="MAJOR FACILITATOR SUPERFAMILY (MFS) PROFILE DOMAIN-CONTAINING PROTEIN"/>
    <property type="match status" value="1"/>
</dbReference>
<evidence type="ECO:0000256" key="3">
    <source>
        <dbReference type="ARBA" id="ARBA00022989"/>
    </source>
</evidence>
<evidence type="ECO:0000256" key="2">
    <source>
        <dbReference type="ARBA" id="ARBA00022692"/>
    </source>
</evidence>
<dbReference type="Pfam" id="PF07690">
    <property type="entry name" value="MFS_1"/>
    <property type="match status" value="1"/>
</dbReference>
<dbReference type="Proteomes" id="UP000660339">
    <property type="component" value="Unassembled WGS sequence"/>
</dbReference>
<dbReference type="Gene3D" id="1.20.1250.20">
    <property type="entry name" value="MFS general substrate transporter like domains"/>
    <property type="match status" value="1"/>
</dbReference>
<dbReference type="InterPro" id="IPR011701">
    <property type="entry name" value="MFS"/>
</dbReference>
<feature type="transmembrane region" description="Helical" evidence="5">
    <location>
        <begin position="139"/>
        <end position="161"/>
    </location>
</feature>
<evidence type="ECO:0000259" key="6">
    <source>
        <dbReference type="PROSITE" id="PS50850"/>
    </source>
</evidence>